<feature type="compositionally biased region" description="Low complexity" evidence="2">
    <location>
        <begin position="342"/>
        <end position="353"/>
    </location>
</feature>
<keyword evidence="4" id="KW-1185">Reference proteome</keyword>
<dbReference type="EMBL" id="KV700125">
    <property type="protein sequence ID" value="OCF34467.1"/>
    <property type="molecule type" value="Genomic_DNA"/>
</dbReference>
<evidence type="ECO:0000256" key="2">
    <source>
        <dbReference type="SAM" id="MobiDB-lite"/>
    </source>
</evidence>
<proteinExistence type="predicted"/>
<keyword evidence="1" id="KW-0175">Coiled coil</keyword>
<feature type="region of interest" description="Disordered" evidence="2">
    <location>
        <begin position="489"/>
        <end position="510"/>
    </location>
</feature>
<reference evidence="3 4" key="1">
    <citation type="submission" date="2013-07" db="EMBL/GenBank/DDBJ databases">
        <title>The Genome Sequence of Cryptococcus heveanensis BCC8398.</title>
        <authorList>
            <consortium name="The Broad Institute Genome Sequencing Platform"/>
            <person name="Cuomo C."/>
            <person name="Litvintseva A."/>
            <person name="Chen Y."/>
            <person name="Heitman J."/>
            <person name="Sun S."/>
            <person name="Springer D."/>
            <person name="Dromer F."/>
            <person name="Young S.K."/>
            <person name="Zeng Q."/>
            <person name="Gargeya S."/>
            <person name="Fitzgerald M."/>
            <person name="Abouelleil A."/>
            <person name="Alvarado L."/>
            <person name="Berlin A.M."/>
            <person name="Chapman S.B."/>
            <person name="Dewar J."/>
            <person name="Goldberg J."/>
            <person name="Griggs A."/>
            <person name="Gujja S."/>
            <person name="Hansen M."/>
            <person name="Howarth C."/>
            <person name="Imamovic A."/>
            <person name="Larimer J."/>
            <person name="McCowan C."/>
            <person name="Murphy C."/>
            <person name="Pearson M."/>
            <person name="Priest M."/>
            <person name="Roberts A."/>
            <person name="Saif S."/>
            <person name="Shea T."/>
            <person name="Sykes S."/>
            <person name="Wortman J."/>
            <person name="Nusbaum C."/>
            <person name="Birren B."/>
        </authorList>
    </citation>
    <scope>NUCLEOTIDE SEQUENCE [LARGE SCALE GENOMIC DNA]</scope>
    <source>
        <strain evidence="3 4">BCC8398</strain>
    </source>
</reference>
<feature type="compositionally biased region" description="Basic and acidic residues" evidence="2">
    <location>
        <begin position="1"/>
        <end position="70"/>
    </location>
</feature>
<organism evidence="3 4">
    <name type="scientific">Kwoniella heveanensis BCC8398</name>
    <dbReference type="NCBI Taxonomy" id="1296120"/>
    <lineage>
        <taxon>Eukaryota</taxon>
        <taxon>Fungi</taxon>
        <taxon>Dikarya</taxon>
        <taxon>Basidiomycota</taxon>
        <taxon>Agaricomycotina</taxon>
        <taxon>Tremellomycetes</taxon>
        <taxon>Tremellales</taxon>
        <taxon>Cryptococcaceae</taxon>
        <taxon>Kwoniella</taxon>
    </lineage>
</organism>
<accession>A0A1B9GTW3</accession>
<feature type="compositionally biased region" description="Pro residues" evidence="2">
    <location>
        <begin position="354"/>
        <end position="369"/>
    </location>
</feature>
<feature type="region of interest" description="Disordered" evidence="2">
    <location>
        <begin position="339"/>
        <end position="402"/>
    </location>
</feature>
<feature type="region of interest" description="Disordered" evidence="2">
    <location>
        <begin position="977"/>
        <end position="1014"/>
    </location>
</feature>
<gene>
    <name evidence="3" type="ORF">I316_03982</name>
</gene>
<feature type="compositionally biased region" description="Basic and acidic residues" evidence="2">
    <location>
        <begin position="211"/>
        <end position="232"/>
    </location>
</feature>
<feature type="compositionally biased region" description="Low complexity" evidence="2">
    <location>
        <begin position="71"/>
        <end position="81"/>
    </location>
</feature>
<name>A0A1B9GTW3_9TREE</name>
<protein>
    <submittedName>
        <fullName evidence="3">Uncharacterized protein</fullName>
    </submittedName>
</protein>
<feature type="compositionally biased region" description="Low complexity" evidence="2">
    <location>
        <begin position="112"/>
        <end position="124"/>
    </location>
</feature>
<feature type="compositionally biased region" description="Basic and acidic residues" evidence="2">
    <location>
        <begin position="156"/>
        <end position="165"/>
    </location>
</feature>
<sequence length="1014" mass="109300">MPLSPDRDRDRARDWDREWDRDREREREREWDRDRDGKPRRDYNSRPYEDSNRERDRDRDRDRDRERDRYGASATTSSTAAVGGGGGSSVNPYGPLPVSFGSRSKSPEGSRSRQASGSSAAAGQYRTDNYASAHDTPEPGQIIPIPTAPTAVSSRDLARDPREAYQPRSSYAHDPPPRPPYSMAPQSSSTSSTKPPSRLEYRPRKTSNSIDRSRSRDHSPSYSSSRDREMISGKEGSVTNALEGFSKAMHSTLVSTSAHALALSHFTRLTQFPYTNPTSPAFEDAQRRVRDAEKILNEKMASLHSSFTELMRRTVGRVGEGGIGALEMDGLKERLRKLEEMSSSLGSSSTTTQVPPPASEVPPPPPPPIEQSADPRGSVQPAGTTVIPAGPPAATEAHKDAVEGTRGRLKAMLNDIIIRLEKVESTSGTFDDRLFDVEGTLMIQESDSLDEDYGWGQLEDRRDPDGKLRGIKRKRTVEEAAPEVIVVDGAGDDDVPMDETGSVSAIDKGKGSVESMQRQMQQMASELKELSAKTRTAESSETPVAQSSSTVPLAELSALQRQVTSLSAQIAAIQAQALPSSTTTTAGQSNQHVDSVEQRPTKSAVDLAPIEERIKSLKEQVDSMDAQTKDLISDKVARSTVYAQISSGVTTLAENIKRCRTEVDQQKTDQSAFVVGYTAYIAASKRETELLQAELKSLREQSAKRVEQDVKTSQWMLAMANEMKSLRTTITEMRDGREKWTKEVMEACLDAVKEEVKAAKVPPEEYARIAKREIGNSMREFIAKTRKNLSTPGPAGNRSTSEPVDAGNATGNPTLQANASGSASASVSASASPATNVAVLPTLPTLPESALPTQMQREASLQARTQSPNMDTLNPAIVGGNTPPVMEETATTLQPPTIVTSGIPSPSAATITNGDVLPVIPESSTGTDQAAQLPANPQSTSVAVGNELPGQPAQHVPLLVSQPDVFLPVSTLPTGGLPTVPPVNPPSMDGAVPAASTTDAPNHAAEEELMNGGQ</sequence>
<dbReference type="AlphaFoldDB" id="A0A1B9GTW3"/>
<dbReference type="STRING" id="1296120.A0A1B9GTW3"/>
<feature type="region of interest" description="Disordered" evidence="2">
    <location>
        <begin position="786"/>
        <end position="821"/>
    </location>
</feature>
<feature type="compositionally biased region" description="Low complexity" evidence="2">
    <location>
        <begin position="187"/>
        <end position="196"/>
    </location>
</feature>
<feature type="region of interest" description="Disordered" evidence="2">
    <location>
        <begin position="580"/>
        <end position="603"/>
    </location>
</feature>
<evidence type="ECO:0000313" key="3">
    <source>
        <dbReference type="EMBL" id="OCF34467.1"/>
    </source>
</evidence>
<feature type="coiled-coil region" evidence="1">
    <location>
        <begin position="607"/>
        <end position="634"/>
    </location>
</feature>
<feature type="region of interest" description="Disordered" evidence="2">
    <location>
        <begin position="1"/>
        <end position="234"/>
    </location>
</feature>
<dbReference type="Proteomes" id="UP000092666">
    <property type="component" value="Unassembled WGS sequence"/>
</dbReference>
<feature type="coiled-coil region" evidence="1">
    <location>
        <begin position="513"/>
        <end position="576"/>
    </location>
</feature>
<evidence type="ECO:0000313" key="4">
    <source>
        <dbReference type="Proteomes" id="UP000092666"/>
    </source>
</evidence>
<reference evidence="4" key="2">
    <citation type="submission" date="2013-12" db="EMBL/GenBank/DDBJ databases">
        <title>Evolution of pathogenesis and genome organization in the Tremellales.</title>
        <authorList>
            <person name="Cuomo C."/>
            <person name="Litvintseva A."/>
            <person name="Heitman J."/>
            <person name="Chen Y."/>
            <person name="Sun S."/>
            <person name="Springer D."/>
            <person name="Dromer F."/>
            <person name="Young S."/>
            <person name="Zeng Q."/>
            <person name="Chapman S."/>
            <person name="Gujja S."/>
            <person name="Saif S."/>
            <person name="Birren B."/>
        </authorList>
    </citation>
    <scope>NUCLEOTIDE SEQUENCE [LARGE SCALE GENOMIC DNA]</scope>
    <source>
        <strain evidence="4">BCC8398</strain>
    </source>
</reference>
<dbReference type="Gene3D" id="1.10.287.1490">
    <property type="match status" value="1"/>
</dbReference>
<dbReference type="OrthoDB" id="2565013at2759"/>
<evidence type="ECO:0000256" key="1">
    <source>
        <dbReference type="SAM" id="Coils"/>
    </source>
</evidence>
<feature type="compositionally biased region" description="Polar residues" evidence="2">
    <location>
        <begin position="580"/>
        <end position="593"/>
    </location>
</feature>